<dbReference type="InterPro" id="IPR015093">
    <property type="entry name" value="Card1_endonucl_dom"/>
</dbReference>
<evidence type="ECO:0000313" key="4">
    <source>
        <dbReference type="EMBL" id="STY95103.1"/>
    </source>
</evidence>
<dbReference type="RefSeq" id="WP_067056231.1">
    <property type="nucleotide sequence ID" value="NZ_LZNA01000042.1"/>
</dbReference>
<evidence type="ECO:0000259" key="1">
    <source>
        <dbReference type="Pfam" id="PF09002"/>
    </source>
</evidence>
<dbReference type="Pfam" id="PF23400">
    <property type="entry name" value="CARF_Card1"/>
    <property type="match status" value="1"/>
</dbReference>
<dbReference type="EMBL" id="UGQA01000001">
    <property type="protein sequence ID" value="STY95103.1"/>
    <property type="molecule type" value="Genomic_DNA"/>
</dbReference>
<evidence type="ECO:0000259" key="2">
    <source>
        <dbReference type="Pfam" id="PF23400"/>
    </source>
</evidence>
<sequence length="393" mass="45668">MKTLFVTATAQTLANYHTIWHLANHKTDIEQIVIISTEFSRKKNFVKHLTDLLQNNQQFQHSFVIQELFLPNGIEENDVFAIKSCIQDWLQHNKPKSVIFNVTGGTKLISIAQDQIAQEYPNNIECLYQNMQGEIVWYARNNPDLRVFKIDRPSEIEIYMNAYGYQKVAKQTNLNKLPARQLEYALKILTYLQNDFDKASRFISFLNACCASHTTNDYPYTVKIEPRHLKFYQNWLIDLSQLSEPFMVYDDQTQQLTLDNEDDLTFIMGNWFEVLTGYQYLMAHLQQGMKLEIHASVDYTFNESPNEIDIAFVKGGYFHYVECKTVKWKDDTTTVNRNVSHLDSTGEVAGIGSKKTLVSLYPLPHKAKINAQNKDIYIIEGKQILDLNQYLVD</sequence>
<reference evidence="4 6" key="2">
    <citation type="submission" date="2018-06" db="EMBL/GenBank/DDBJ databases">
        <authorList>
            <consortium name="Pathogen Informatics"/>
            <person name="Doyle S."/>
        </authorList>
    </citation>
    <scope>NUCLEOTIDE SEQUENCE [LARGE SCALE GENOMIC DNA]</scope>
    <source>
        <strain evidence="4 6">NCTC11091</strain>
    </source>
</reference>
<dbReference type="Pfam" id="PF09002">
    <property type="entry name" value="Card1_endonuc"/>
    <property type="match status" value="1"/>
</dbReference>
<evidence type="ECO:0000313" key="3">
    <source>
        <dbReference type="EMBL" id="OBX79163.1"/>
    </source>
</evidence>
<evidence type="ECO:0000313" key="6">
    <source>
        <dbReference type="Proteomes" id="UP000255193"/>
    </source>
</evidence>
<feature type="domain" description="Card1 endonuclease" evidence="1">
    <location>
        <begin position="264"/>
        <end position="391"/>
    </location>
</feature>
<accession>A0A1B8QCX2</accession>
<dbReference type="AlphaFoldDB" id="A0A1B8QCX2"/>
<proteinExistence type="predicted"/>
<feature type="domain" description="Card1 CARF" evidence="2">
    <location>
        <begin position="10"/>
        <end position="135"/>
    </location>
</feature>
<dbReference type="InterPro" id="IPR056339">
    <property type="entry name" value="CARF_Card1"/>
</dbReference>
<keyword evidence="5" id="KW-1185">Reference proteome</keyword>
<gene>
    <name evidence="3" type="ORF">A9306_09175</name>
    <name evidence="4" type="ORF">NCTC11091_00894</name>
</gene>
<protein>
    <submittedName>
        <fullName evidence="4">Domain of uncharacterized function (DUF1887)</fullName>
    </submittedName>
</protein>
<name>A0A1B8QCX2_9GAMM</name>
<evidence type="ECO:0000313" key="5">
    <source>
        <dbReference type="Proteomes" id="UP000092616"/>
    </source>
</evidence>
<dbReference type="SUPFAM" id="SSF52980">
    <property type="entry name" value="Restriction endonuclease-like"/>
    <property type="match status" value="1"/>
</dbReference>
<dbReference type="EMBL" id="LZNA01000042">
    <property type="protein sequence ID" value="OBX79163.1"/>
    <property type="molecule type" value="Genomic_DNA"/>
</dbReference>
<dbReference type="InterPro" id="IPR011335">
    <property type="entry name" value="Restrct_endonuc-II-like"/>
</dbReference>
<dbReference type="Gene3D" id="3.40.1350.10">
    <property type="match status" value="1"/>
</dbReference>
<dbReference type="GO" id="GO:0003676">
    <property type="term" value="F:nucleic acid binding"/>
    <property type="evidence" value="ECO:0007669"/>
    <property type="project" value="InterPro"/>
</dbReference>
<dbReference type="Proteomes" id="UP000092616">
    <property type="component" value="Unassembled WGS sequence"/>
</dbReference>
<dbReference type="Gene3D" id="3.40.50.10770">
    <property type="entry name" value="Hypothetical protein VC1899 like domain (Restriction endonuclease-like)"/>
    <property type="match status" value="1"/>
</dbReference>
<dbReference type="Proteomes" id="UP000255193">
    <property type="component" value="Unassembled WGS sequence"/>
</dbReference>
<dbReference type="InterPro" id="IPR011856">
    <property type="entry name" value="tRNA_endonuc-like_dom_sf"/>
</dbReference>
<organism evidence="3 5">
    <name type="scientific">Faucicola atlantae</name>
    <dbReference type="NCBI Taxonomy" id="34059"/>
    <lineage>
        <taxon>Bacteria</taxon>
        <taxon>Pseudomonadati</taxon>
        <taxon>Pseudomonadota</taxon>
        <taxon>Gammaproteobacteria</taxon>
        <taxon>Moraxellales</taxon>
        <taxon>Moraxellaceae</taxon>
        <taxon>Faucicola</taxon>
    </lineage>
</organism>
<reference evidence="3 5" key="1">
    <citation type="submission" date="2016-06" db="EMBL/GenBank/DDBJ databases">
        <title>Draft genome of Moraxella atlantae CCUG 59586.</title>
        <authorList>
            <person name="Salva-Serra F."/>
            <person name="Engstrom-Jakobsson H."/>
            <person name="Thorell K."/>
            <person name="Gonzales-Siles L."/>
            <person name="Karlsson R."/>
            <person name="Boulund F."/>
            <person name="Engstrand L."/>
            <person name="Kristiansson E."/>
            <person name="Moore E."/>
        </authorList>
    </citation>
    <scope>NUCLEOTIDE SEQUENCE [LARGE SCALE GENOMIC DNA]</scope>
    <source>
        <strain evidence="3 5">CCUG 59586</strain>
    </source>
</reference>